<comment type="caution">
    <text evidence="5">The sequence shown here is derived from an EMBL/GenBank/DDBJ whole genome shotgun (WGS) entry which is preliminary data.</text>
</comment>
<keyword evidence="2" id="KW-0472">Membrane</keyword>
<dbReference type="Proteomes" id="UP000269115">
    <property type="component" value="Unassembled WGS sequence"/>
</dbReference>
<gene>
    <name evidence="5" type="ORF">EDF85_0939</name>
</gene>
<sequence>MATFGGDTGLRHCLARIAVLLLAVLAMPVHGAGPIRFDIPAQPLDEALHAFGQQSGMAVLVDRELTARQRSMPLSGAFSARDGLRRLLEGTGLMARYSGAEAFTVQRVALPAAAPNPRATGGAGAAGNYARTLQRAVEQALCASALARPGHYRAAVQVWIDARGVLAQSRLLASTGDHRRDSALVESLRALRLERPPPSALAQPVTLLLLPDTRMDCP</sequence>
<evidence type="ECO:0000256" key="2">
    <source>
        <dbReference type="ARBA" id="ARBA00023136"/>
    </source>
</evidence>
<accession>A0A9X8EPY5</accession>
<dbReference type="SUPFAM" id="SSF74653">
    <property type="entry name" value="TolA/TonB C-terminal domain"/>
    <property type="match status" value="1"/>
</dbReference>
<protein>
    <recommendedName>
        <fullName evidence="4">Secretin/TonB short N-terminal domain-containing protein</fullName>
    </recommendedName>
</protein>
<dbReference type="EMBL" id="RJUR01000011">
    <property type="protein sequence ID" value="ROQ53186.1"/>
    <property type="molecule type" value="Genomic_DNA"/>
</dbReference>
<organism evidence="5 6">
    <name type="scientific">Pseudomonas putida</name>
    <name type="common">Arthrobacter siderocapsulatus</name>
    <dbReference type="NCBI Taxonomy" id="303"/>
    <lineage>
        <taxon>Bacteria</taxon>
        <taxon>Pseudomonadati</taxon>
        <taxon>Pseudomonadota</taxon>
        <taxon>Gammaproteobacteria</taxon>
        <taxon>Pseudomonadales</taxon>
        <taxon>Pseudomonadaceae</taxon>
        <taxon>Pseudomonas</taxon>
    </lineage>
</organism>
<dbReference type="AlphaFoldDB" id="A0A9X8EPY5"/>
<evidence type="ECO:0000313" key="6">
    <source>
        <dbReference type="Proteomes" id="UP000269115"/>
    </source>
</evidence>
<keyword evidence="1" id="KW-0813">Transport</keyword>
<evidence type="ECO:0000259" key="4">
    <source>
        <dbReference type="SMART" id="SM00965"/>
    </source>
</evidence>
<evidence type="ECO:0000313" key="5">
    <source>
        <dbReference type="EMBL" id="ROQ53186.1"/>
    </source>
</evidence>
<proteinExistence type="predicted"/>
<reference evidence="5 6" key="1">
    <citation type="submission" date="2018-11" db="EMBL/GenBank/DDBJ databases">
        <title>Genomic analyses of the natural microbiome of Caenorhabditis elegans.</title>
        <authorList>
            <person name="Samuel B."/>
        </authorList>
    </citation>
    <scope>NUCLEOTIDE SEQUENCE [LARGE SCALE GENOMIC DNA]</scope>
    <source>
        <strain evidence="5 6">BIGb0473</strain>
    </source>
</reference>
<evidence type="ECO:0000256" key="3">
    <source>
        <dbReference type="ARBA" id="ARBA00023237"/>
    </source>
</evidence>
<evidence type="ECO:0000256" key="1">
    <source>
        <dbReference type="ARBA" id="ARBA00022448"/>
    </source>
</evidence>
<dbReference type="GO" id="GO:0019867">
    <property type="term" value="C:outer membrane"/>
    <property type="evidence" value="ECO:0007669"/>
    <property type="project" value="InterPro"/>
</dbReference>
<dbReference type="InterPro" id="IPR011662">
    <property type="entry name" value="Secretin/TonB_short_N"/>
</dbReference>
<keyword evidence="3" id="KW-0998">Cell outer membrane</keyword>
<dbReference type="SMART" id="SM00965">
    <property type="entry name" value="STN"/>
    <property type="match status" value="1"/>
</dbReference>
<dbReference type="Gene3D" id="3.55.50.30">
    <property type="match status" value="1"/>
</dbReference>
<name>A0A9X8EPY5_PSEPU</name>
<feature type="domain" description="Secretin/TonB short N-terminal" evidence="4">
    <location>
        <begin position="57"/>
        <end position="108"/>
    </location>
</feature>